<evidence type="ECO:0000256" key="5">
    <source>
        <dbReference type="SAM" id="MobiDB-lite"/>
    </source>
</evidence>
<sequence>MSPGHHPNPFAAAAAPRPQPTPPRRSHRVLLALELLLATALALLLALWWWAGSSGSLASTLSRATHYLPEGQSLETREVTGSLRAGGRIGWLRWSSPTLTVEVQDARIAWRLSPLLRRQLQFSELQATQLTLTPQGEASSEPPEPLQQLLLPLQVELPFAFERITWAGASPVTIEGLAGNYRYDGTQHRLEVQQLNLAQGRYALQAQLQARAPMALTAQLDGSVHTALPGSTTQLQAQARAQLQGSLASAAGRLNVTAQLRGTGTEGRPPLHADLQASLAPWAGQPLLQATAELQALDLAALWPQAPRTRLTGSAGLEPADNGWRLHAALQNAEPGPWDRQRLPFDRLQARAGYDGEQWTLPEAQLHIGQGSVSLQGSYQPATHALQGRAELRALNPAALHTLLDAAPLSGQASADGNPDGAVRFAADLRGATAKRAQAKSTATLRLEQLTLQGRWQGEQIELTRLQLNALQAQVTGQQLRIHTAAPALQGRLQAQLPGATAQFDGQLAPHGGQGRISLRLADAQRTQRWLQALPGLGAVTEGWSLHGNAELQADWRGGWQTLQQQLQAAGLLAGAPAKGANTADGFELQARLSAPRLQATRAAQAGAAPLTLELLRTSASLGGQLAQARLQWDGELRQRSDAAQPELRAQLQLQAQAGSSGAGRWQAQITSLQLQAGASGQPGPWTLRLANALSLELRQSPQLALQASAGQASIQGPAAGAVQLHWQPLSYAQGAQGPSRLRSQGELTGLPLAWVNAWRVDGQPALTRLGLAGNLVLNAAWDVDAGDQLRASARLQRASGDLSILAGDLDAPTLVHSSGQGTSTVQAPGGTPAGLRQAELTLSADGDALRAQLAWDSERAGRVQAEGQTRLSHGAGGWAWPEDAPLAASVRAELPDLGLWSTLAPPGWRVRGSLSADARLSGTRAAPRWSGQLAADQFGVRSLLDGVDLRDGRLRATLQGERLTITELLLHGGRGSRARIAGYSGNRTAAPQDGGQLSASGSISWGAAGLAMDLRAKAQALQLLVRADRQLSLSGDVQATLQGGQFRLRGKLTTDRATILLPDSSAPRLGSDVVVHSAALDRQRAAQAEQAKQAGQAGTKVEAARPPDIAITLNLGDDFALQGHGITTRLAGELDIRSSAATGGQPRVTGEVRTVAGRYRAWGQMLDVESGLLRFNGPYDNPALDVLALRPHISVRAGVQVSGTAQAPRVRLYSDPALPDAEKLSWVVLGRSASAGGAEAAVLQQAALALLGRGGGDLTGDIARQLGLDEIGVKGPQAGAGADASEAALTLGKRLTKDLYVTYERSLSGVLGTLYIFYDLSRRLQLRGQTGMQSAVDLIYTVRYD</sequence>
<keyword evidence="9" id="KW-1185">Reference proteome</keyword>
<reference evidence="8 9" key="1">
    <citation type="submission" date="2023-03" db="EMBL/GenBank/DDBJ databases">
        <title>Diaphorobacter basophil sp. nov., isolated from a sewage-treatment plant.</title>
        <authorList>
            <person name="Yang K."/>
        </authorList>
    </citation>
    <scope>NUCLEOTIDE SEQUENCE [LARGE SCALE GENOMIC DNA]</scope>
    <source>
        <strain evidence="8 9">Y-1</strain>
    </source>
</reference>
<evidence type="ECO:0000313" key="9">
    <source>
        <dbReference type="Proteomes" id="UP001303211"/>
    </source>
</evidence>
<feature type="region of interest" description="Disordered" evidence="5">
    <location>
        <begin position="1"/>
        <end position="23"/>
    </location>
</feature>
<dbReference type="PANTHER" id="PTHR36985:SF1">
    <property type="entry name" value="TRANSLOCATION AND ASSEMBLY MODULE SUBUNIT TAMB"/>
    <property type="match status" value="1"/>
</dbReference>
<comment type="subcellular location">
    <subcellularLocation>
        <location evidence="1">Membrane</location>
        <topology evidence="1">Single-pass membrane protein</topology>
    </subcellularLocation>
</comment>
<proteinExistence type="predicted"/>
<evidence type="ECO:0000256" key="3">
    <source>
        <dbReference type="ARBA" id="ARBA00022989"/>
    </source>
</evidence>
<dbReference type="PANTHER" id="PTHR36985">
    <property type="entry name" value="TRANSLOCATION AND ASSEMBLY MODULE SUBUNIT TAMB"/>
    <property type="match status" value="1"/>
</dbReference>
<keyword evidence="2 6" id="KW-0812">Transmembrane</keyword>
<gene>
    <name evidence="8" type="ORF">P4826_08920</name>
</gene>
<feature type="compositionally biased region" description="Low complexity" evidence="5">
    <location>
        <begin position="1"/>
        <end position="16"/>
    </location>
</feature>
<accession>A0ABZ0J8W8</accession>
<evidence type="ECO:0000256" key="6">
    <source>
        <dbReference type="SAM" id="Phobius"/>
    </source>
</evidence>
<keyword evidence="4 6" id="KW-0472">Membrane</keyword>
<dbReference type="EMBL" id="CP136921">
    <property type="protein sequence ID" value="WOO34161.1"/>
    <property type="molecule type" value="Genomic_DNA"/>
</dbReference>
<keyword evidence="3 6" id="KW-1133">Transmembrane helix</keyword>
<evidence type="ECO:0000256" key="1">
    <source>
        <dbReference type="ARBA" id="ARBA00004167"/>
    </source>
</evidence>
<evidence type="ECO:0000259" key="7">
    <source>
        <dbReference type="Pfam" id="PF04357"/>
    </source>
</evidence>
<dbReference type="Pfam" id="PF04357">
    <property type="entry name" value="TamB"/>
    <property type="match status" value="1"/>
</dbReference>
<feature type="transmembrane region" description="Helical" evidence="6">
    <location>
        <begin position="29"/>
        <end position="51"/>
    </location>
</feature>
<evidence type="ECO:0000256" key="4">
    <source>
        <dbReference type="ARBA" id="ARBA00023136"/>
    </source>
</evidence>
<protein>
    <submittedName>
        <fullName evidence="8">Translocation/assembly module TamB domain-containing protein</fullName>
    </submittedName>
</protein>
<name>A0ABZ0J8W8_9BURK</name>
<dbReference type="InterPro" id="IPR007452">
    <property type="entry name" value="TamB_C"/>
</dbReference>
<organism evidence="8 9">
    <name type="scientific">Diaphorobacter limosus</name>
    <dbReference type="NCBI Taxonomy" id="3036128"/>
    <lineage>
        <taxon>Bacteria</taxon>
        <taxon>Pseudomonadati</taxon>
        <taxon>Pseudomonadota</taxon>
        <taxon>Betaproteobacteria</taxon>
        <taxon>Burkholderiales</taxon>
        <taxon>Comamonadaceae</taxon>
        <taxon>Diaphorobacter</taxon>
    </lineage>
</organism>
<dbReference type="Proteomes" id="UP001303211">
    <property type="component" value="Chromosome"/>
</dbReference>
<evidence type="ECO:0000256" key="2">
    <source>
        <dbReference type="ARBA" id="ARBA00022692"/>
    </source>
</evidence>
<evidence type="ECO:0000313" key="8">
    <source>
        <dbReference type="EMBL" id="WOO34161.1"/>
    </source>
</evidence>
<feature type="domain" description="Translocation and assembly module TamB C-terminal" evidence="7">
    <location>
        <begin position="992"/>
        <end position="1345"/>
    </location>
</feature>
<dbReference type="RefSeq" id="WP_317703487.1">
    <property type="nucleotide sequence ID" value="NZ_CP136921.1"/>
</dbReference>